<keyword evidence="2" id="KW-1133">Transmembrane helix</keyword>
<keyword evidence="2" id="KW-0472">Membrane</keyword>
<evidence type="ECO:0000256" key="1">
    <source>
        <dbReference type="SAM" id="MobiDB-lite"/>
    </source>
</evidence>
<evidence type="ECO:0000256" key="2">
    <source>
        <dbReference type="SAM" id="Phobius"/>
    </source>
</evidence>
<feature type="region of interest" description="Disordered" evidence="1">
    <location>
        <begin position="44"/>
        <end position="78"/>
    </location>
</feature>
<name>A0ABW5TQF6_9SPHI</name>
<evidence type="ECO:0000313" key="3">
    <source>
        <dbReference type="EMBL" id="MFD2730341.1"/>
    </source>
</evidence>
<keyword evidence="2" id="KW-0812">Transmembrane</keyword>
<sequence>MGFIRFLIIAIFVIYILRVLARIFLPFLFKKVVNNMQEKMNKQQAGYQQYQQKNSKPEGTLSVDYVPPTNPVKKPRLDNAGDFVDYEEVKEK</sequence>
<evidence type="ECO:0000313" key="4">
    <source>
        <dbReference type="Proteomes" id="UP001597546"/>
    </source>
</evidence>
<gene>
    <name evidence="3" type="ORF">ACFSSE_01360</name>
</gene>
<keyword evidence="4" id="KW-1185">Reference proteome</keyword>
<dbReference type="Pfam" id="PF16118">
    <property type="entry name" value="DUF4834"/>
    <property type="match status" value="1"/>
</dbReference>
<dbReference type="InterPro" id="IPR032272">
    <property type="entry name" value="DUF4834"/>
</dbReference>
<accession>A0ABW5TQF6</accession>
<feature type="transmembrane region" description="Helical" evidence="2">
    <location>
        <begin position="6"/>
        <end position="29"/>
    </location>
</feature>
<comment type="caution">
    <text evidence="3">The sequence shown here is derived from an EMBL/GenBank/DDBJ whole genome shotgun (WGS) entry which is preliminary data.</text>
</comment>
<protein>
    <submittedName>
        <fullName evidence="3">DUF4834 family protein</fullName>
    </submittedName>
</protein>
<dbReference type="RefSeq" id="WP_379040938.1">
    <property type="nucleotide sequence ID" value="NZ_JBHSKW010000005.1"/>
</dbReference>
<organism evidence="3 4">
    <name type="scientific">Pedobacter alpinus</name>
    <dbReference type="NCBI Taxonomy" id="1590643"/>
    <lineage>
        <taxon>Bacteria</taxon>
        <taxon>Pseudomonadati</taxon>
        <taxon>Bacteroidota</taxon>
        <taxon>Sphingobacteriia</taxon>
        <taxon>Sphingobacteriales</taxon>
        <taxon>Sphingobacteriaceae</taxon>
        <taxon>Pedobacter</taxon>
    </lineage>
</organism>
<dbReference type="Proteomes" id="UP001597546">
    <property type="component" value="Unassembled WGS sequence"/>
</dbReference>
<dbReference type="EMBL" id="JBHULV010000008">
    <property type="protein sequence ID" value="MFD2730341.1"/>
    <property type="molecule type" value="Genomic_DNA"/>
</dbReference>
<proteinExistence type="predicted"/>
<reference evidence="4" key="1">
    <citation type="journal article" date="2019" name="Int. J. Syst. Evol. Microbiol.">
        <title>The Global Catalogue of Microorganisms (GCM) 10K type strain sequencing project: providing services to taxonomists for standard genome sequencing and annotation.</title>
        <authorList>
            <consortium name="The Broad Institute Genomics Platform"/>
            <consortium name="The Broad Institute Genome Sequencing Center for Infectious Disease"/>
            <person name="Wu L."/>
            <person name="Ma J."/>
        </authorList>
    </citation>
    <scope>NUCLEOTIDE SEQUENCE [LARGE SCALE GENOMIC DNA]</scope>
    <source>
        <strain evidence="4">KCTC 42456</strain>
    </source>
</reference>